<proteinExistence type="predicted"/>
<dbReference type="AlphaFoldDB" id="A0ECP1"/>
<dbReference type="RefSeq" id="XP_001460455.1">
    <property type="nucleotide sequence ID" value="XM_001460418.1"/>
</dbReference>
<accession>A0ECP1</accession>
<evidence type="ECO:0000313" key="2">
    <source>
        <dbReference type="Proteomes" id="UP000000600"/>
    </source>
</evidence>
<reference evidence="1 2" key="1">
    <citation type="journal article" date="2006" name="Nature">
        <title>Global trends of whole-genome duplications revealed by the ciliate Paramecium tetraurelia.</title>
        <authorList>
            <consortium name="Genoscope"/>
            <person name="Aury J.-M."/>
            <person name="Jaillon O."/>
            <person name="Duret L."/>
            <person name="Noel B."/>
            <person name="Jubin C."/>
            <person name="Porcel B.M."/>
            <person name="Segurens B."/>
            <person name="Daubin V."/>
            <person name="Anthouard V."/>
            <person name="Aiach N."/>
            <person name="Arnaiz O."/>
            <person name="Billaut A."/>
            <person name="Beisson J."/>
            <person name="Blanc I."/>
            <person name="Bouhouche K."/>
            <person name="Camara F."/>
            <person name="Duharcourt S."/>
            <person name="Guigo R."/>
            <person name="Gogendeau D."/>
            <person name="Katinka M."/>
            <person name="Keller A.-M."/>
            <person name="Kissmehl R."/>
            <person name="Klotz C."/>
            <person name="Koll F."/>
            <person name="Le Moue A."/>
            <person name="Lepere C."/>
            <person name="Malinsky S."/>
            <person name="Nowacki M."/>
            <person name="Nowak J.K."/>
            <person name="Plattner H."/>
            <person name="Poulain J."/>
            <person name="Ruiz F."/>
            <person name="Serrano V."/>
            <person name="Zagulski M."/>
            <person name="Dessen P."/>
            <person name="Betermier M."/>
            <person name="Weissenbach J."/>
            <person name="Scarpelli C."/>
            <person name="Schachter V."/>
            <person name="Sperling L."/>
            <person name="Meyer E."/>
            <person name="Cohen J."/>
            <person name="Wincker P."/>
        </authorList>
    </citation>
    <scope>NUCLEOTIDE SEQUENCE [LARGE SCALE GENOMIC DNA]</scope>
    <source>
        <strain evidence="1 2">Stock d4-2</strain>
    </source>
</reference>
<evidence type="ECO:0000313" key="1">
    <source>
        <dbReference type="EMBL" id="CAK93058.1"/>
    </source>
</evidence>
<protein>
    <submittedName>
        <fullName evidence="1">Uncharacterized protein</fullName>
    </submittedName>
</protein>
<name>A0ECP1_PARTE</name>
<gene>
    <name evidence="1" type="ORF">GSPATT00003927001</name>
</gene>
<dbReference type="KEGG" id="ptm:GSPATT00003927001"/>
<dbReference type="Proteomes" id="UP000000600">
    <property type="component" value="Unassembled WGS sequence"/>
</dbReference>
<dbReference type="EMBL" id="CT868671">
    <property type="protein sequence ID" value="CAK93058.1"/>
    <property type="molecule type" value="Genomic_DNA"/>
</dbReference>
<sequence length="110" mass="13053">MPNCTKDIRINQNMQLYKYTKILWILSNKNYGSLFSTYNDFRLFGGADTFGANTIISRYVSLPPHHQIKVTFEFLKNFQNKSRLDIGIMNLSKSYNWTESNGLKWMWKQK</sequence>
<dbReference type="InParanoid" id="A0ECP1"/>
<organism evidence="1 2">
    <name type="scientific">Paramecium tetraurelia</name>
    <dbReference type="NCBI Taxonomy" id="5888"/>
    <lineage>
        <taxon>Eukaryota</taxon>
        <taxon>Sar</taxon>
        <taxon>Alveolata</taxon>
        <taxon>Ciliophora</taxon>
        <taxon>Intramacronucleata</taxon>
        <taxon>Oligohymenophorea</taxon>
        <taxon>Peniculida</taxon>
        <taxon>Parameciidae</taxon>
        <taxon>Paramecium</taxon>
    </lineage>
</organism>
<keyword evidence="2" id="KW-1185">Reference proteome</keyword>
<dbReference type="GeneID" id="5046240"/>
<dbReference type="HOGENOM" id="CLU_2175970_0_0_1"/>